<organism evidence="1 2">
    <name type="scientific">Coptis chinensis</name>
    <dbReference type="NCBI Taxonomy" id="261450"/>
    <lineage>
        <taxon>Eukaryota</taxon>
        <taxon>Viridiplantae</taxon>
        <taxon>Streptophyta</taxon>
        <taxon>Embryophyta</taxon>
        <taxon>Tracheophyta</taxon>
        <taxon>Spermatophyta</taxon>
        <taxon>Magnoliopsida</taxon>
        <taxon>Ranunculales</taxon>
        <taxon>Ranunculaceae</taxon>
        <taxon>Coptidoideae</taxon>
        <taxon>Coptis</taxon>
    </lineage>
</organism>
<dbReference type="OrthoDB" id="540503at2759"/>
<keyword evidence="2" id="KW-1185">Reference proteome</keyword>
<accession>A0A835HHF9</accession>
<feature type="non-terminal residue" evidence="1">
    <location>
        <position position="1"/>
    </location>
</feature>
<comment type="caution">
    <text evidence="1">The sequence shown here is derived from an EMBL/GenBank/DDBJ whole genome shotgun (WGS) entry which is preliminary data.</text>
</comment>
<protein>
    <submittedName>
        <fullName evidence="1">Uncharacterized protein</fullName>
    </submittedName>
</protein>
<dbReference type="EMBL" id="JADFTS010000007">
    <property type="protein sequence ID" value="KAF9599504.1"/>
    <property type="molecule type" value="Genomic_DNA"/>
</dbReference>
<proteinExistence type="predicted"/>
<evidence type="ECO:0000313" key="2">
    <source>
        <dbReference type="Proteomes" id="UP000631114"/>
    </source>
</evidence>
<dbReference type="AlphaFoldDB" id="A0A835HHF9"/>
<gene>
    <name evidence="1" type="ORF">IFM89_038689</name>
</gene>
<evidence type="ECO:0000313" key="1">
    <source>
        <dbReference type="EMBL" id="KAF9599504.1"/>
    </source>
</evidence>
<dbReference type="Proteomes" id="UP000631114">
    <property type="component" value="Unassembled WGS sequence"/>
</dbReference>
<name>A0A835HHF9_9MAGN</name>
<sequence length="82" mass="8999">VKPLKHSSDLPPPGNKGRTYICSCMIFLRPTSGAKQVMKKWIEQLQGRSVFVASSGIPFRRVVLQESNMGPGNQGAACYHPL</sequence>
<reference evidence="1 2" key="1">
    <citation type="submission" date="2020-10" db="EMBL/GenBank/DDBJ databases">
        <title>The Coptis chinensis genome and diversification of protoberbering-type alkaloids.</title>
        <authorList>
            <person name="Wang B."/>
            <person name="Shu S."/>
            <person name="Song C."/>
            <person name="Liu Y."/>
        </authorList>
    </citation>
    <scope>NUCLEOTIDE SEQUENCE [LARGE SCALE GENOMIC DNA]</scope>
    <source>
        <strain evidence="1">HL-2020</strain>
        <tissue evidence="1">Leaf</tissue>
    </source>
</reference>